<feature type="compositionally biased region" description="Polar residues" evidence="3">
    <location>
        <begin position="363"/>
        <end position="379"/>
    </location>
</feature>
<gene>
    <name evidence="6" type="ORF">KVV02_005218</name>
</gene>
<dbReference type="GO" id="GO:0008127">
    <property type="term" value="F:quercetin 2,3-dioxygenase activity"/>
    <property type="evidence" value="ECO:0007669"/>
    <property type="project" value="TreeGrafter"/>
</dbReference>
<protein>
    <recommendedName>
        <fullName evidence="8">Pirin</fullName>
    </recommendedName>
</protein>
<comment type="similarity">
    <text evidence="1 2">Belongs to the pirin family.</text>
</comment>
<feature type="region of interest" description="Disordered" evidence="3">
    <location>
        <begin position="158"/>
        <end position="192"/>
    </location>
</feature>
<feature type="domain" description="Pirin C-terminal" evidence="5">
    <location>
        <begin position="402"/>
        <end position="447"/>
    </location>
</feature>
<evidence type="ECO:0000259" key="5">
    <source>
        <dbReference type="Pfam" id="PF05726"/>
    </source>
</evidence>
<feature type="compositionally biased region" description="Basic residues" evidence="3">
    <location>
        <begin position="523"/>
        <end position="533"/>
    </location>
</feature>
<evidence type="ECO:0000259" key="4">
    <source>
        <dbReference type="Pfam" id="PF02678"/>
    </source>
</evidence>
<dbReference type="InterPro" id="IPR008778">
    <property type="entry name" value="Pirin_C_dom"/>
</dbReference>
<dbReference type="Proteomes" id="UP000717515">
    <property type="component" value="Unassembled WGS sequence"/>
</dbReference>
<feature type="domain" description="Pirin N-terminal" evidence="4">
    <location>
        <begin position="55"/>
        <end position="142"/>
    </location>
</feature>
<dbReference type="CDD" id="cd02909">
    <property type="entry name" value="cupin_pirin_N"/>
    <property type="match status" value="1"/>
</dbReference>
<feature type="compositionally biased region" description="Low complexity" evidence="3">
    <location>
        <begin position="380"/>
        <end position="390"/>
    </location>
</feature>
<evidence type="ECO:0000313" key="6">
    <source>
        <dbReference type="EMBL" id="KAG9320400.1"/>
    </source>
</evidence>
<feature type="region of interest" description="Disordered" evidence="3">
    <location>
        <begin position="1"/>
        <end position="37"/>
    </location>
</feature>
<feature type="region of interest" description="Disordered" evidence="3">
    <location>
        <begin position="251"/>
        <end position="270"/>
    </location>
</feature>
<evidence type="ECO:0000256" key="3">
    <source>
        <dbReference type="SAM" id="MobiDB-lite"/>
    </source>
</evidence>
<feature type="compositionally biased region" description="Basic and acidic residues" evidence="3">
    <location>
        <begin position="474"/>
        <end position="487"/>
    </location>
</feature>
<dbReference type="Pfam" id="PF05726">
    <property type="entry name" value="Pirin_C"/>
    <property type="match status" value="1"/>
</dbReference>
<name>A0A9P8A059_MORAP</name>
<feature type="compositionally biased region" description="Basic residues" evidence="3">
    <location>
        <begin position="488"/>
        <end position="497"/>
    </location>
</feature>
<evidence type="ECO:0008006" key="8">
    <source>
        <dbReference type="Google" id="ProtNLM"/>
    </source>
</evidence>
<dbReference type="InterPro" id="IPR012093">
    <property type="entry name" value="Pirin"/>
</dbReference>
<sequence>MLEYERALSQHASPAPMQQAHPPLMPDSIPQEPLQRSISRVVSARGVAEGVNTMVHRSIGTEDFESLDPFLTFDEFRMSPGTSKNATSGGFPDHPHRGFETVTLMLKGHFQHEDFAGHKGTIGPGDVQWMTAGRGIVHAEMPLFLEDDPVVVTKDQDNAEEMRSIQGKEEPSADRGGYGKGSKSHEKSKNKKESREIWGLQLWVNLPKAHKFCKPQYQELKHVPQWSGSASTMGENTGEDLVSEAEARSLQTTGEQTPQASEARTRIHGSSAQTMDPIEVRVIAGESHGVKSKVYTRTPTQYVEIKMKNRQLLTESIPESFEGFVYVLQGRGYFGKEGIEGLPQQMLVLSAPVSRPQRGADNEISTSIKSNPESLSVQQAEAESTSSSASPMHPLKSYLQIVTKDESLHMVLIAGEPCREPVFRQGPFVLNSKEELQRTFRDYEEKKRGFERAKGWSSTIGHKVAGGSGRRQGKKDNVATFDDDKGRQKSRQHRGKGRNQAANTRDEQQTQVTDEWTDDVGRRAKNKGSQRKQ</sequence>
<dbReference type="InterPro" id="IPR014710">
    <property type="entry name" value="RmlC-like_jellyroll"/>
</dbReference>
<evidence type="ECO:0000256" key="1">
    <source>
        <dbReference type="ARBA" id="ARBA00008416"/>
    </source>
</evidence>
<reference evidence="6" key="1">
    <citation type="submission" date="2021-07" db="EMBL/GenBank/DDBJ databases">
        <title>Draft genome of Mortierella alpina, strain LL118, isolated from an aspen leaf litter sample.</title>
        <authorList>
            <person name="Yang S."/>
            <person name="Vinatzer B.A."/>
        </authorList>
    </citation>
    <scope>NUCLEOTIDE SEQUENCE</scope>
    <source>
        <strain evidence="6">LL118</strain>
    </source>
</reference>
<dbReference type="SUPFAM" id="SSF51182">
    <property type="entry name" value="RmlC-like cupins"/>
    <property type="match status" value="3"/>
</dbReference>
<dbReference type="Gene3D" id="2.60.120.10">
    <property type="entry name" value="Jelly Rolls"/>
    <property type="match status" value="1"/>
</dbReference>
<proteinExistence type="inferred from homology"/>
<organism evidence="6 7">
    <name type="scientific">Mortierella alpina</name>
    <name type="common">Oleaginous fungus</name>
    <name type="synonym">Mortierella renispora</name>
    <dbReference type="NCBI Taxonomy" id="64518"/>
    <lineage>
        <taxon>Eukaryota</taxon>
        <taxon>Fungi</taxon>
        <taxon>Fungi incertae sedis</taxon>
        <taxon>Mucoromycota</taxon>
        <taxon>Mortierellomycotina</taxon>
        <taxon>Mortierellomycetes</taxon>
        <taxon>Mortierellales</taxon>
        <taxon>Mortierellaceae</taxon>
        <taxon>Mortierella</taxon>
    </lineage>
</organism>
<dbReference type="InterPro" id="IPR011051">
    <property type="entry name" value="RmlC_Cupin_sf"/>
</dbReference>
<dbReference type="PANTHER" id="PTHR13903">
    <property type="entry name" value="PIRIN-RELATED"/>
    <property type="match status" value="1"/>
</dbReference>
<comment type="caution">
    <text evidence="6">The sequence shown here is derived from an EMBL/GenBank/DDBJ whole genome shotgun (WGS) entry which is preliminary data.</text>
</comment>
<dbReference type="InterPro" id="IPR003829">
    <property type="entry name" value="Pirin_N_dom"/>
</dbReference>
<accession>A0A9P8A059</accession>
<dbReference type="CDD" id="cd02247">
    <property type="entry name" value="cupin_pirin_C"/>
    <property type="match status" value="1"/>
</dbReference>
<feature type="compositionally biased region" description="Basic and acidic residues" evidence="3">
    <location>
        <begin position="158"/>
        <end position="173"/>
    </location>
</feature>
<evidence type="ECO:0000313" key="7">
    <source>
        <dbReference type="Proteomes" id="UP000717515"/>
    </source>
</evidence>
<feature type="compositionally biased region" description="Basic and acidic residues" evidence="3">
    <location>
        <begin position="183"/>
        <end position="192"/>
    </location>
</feature>
<evidence type="ECO:0000256" key="2">
    <source>
        <dbReference type="RuleBase" id="RU003457"/>
    </source>
</evidence>
<feature type="region of interest" description="Disordered" evidence="3">
    <location>
        <begin position="448"/>
        <end position="533"/>
    </location>
</feature>
<dbReference type="Pfam" id="PF02678">
    <property type="entry name" value="Pirin"/>
    <property type="match status" value="1"/>
</dbReference>
<dbReference type="EMBL" id="JAIFTL010000294">
    <property type="protein sequence ID" value="KAG9320400.1"/>
    <property type="molecule type" value="Genomic_DNA"/>
</dbReference>
<dbReference type="PANTHER" id="PTHR13903:SF8">
    <property type="entry name" value="PIRIN"/>
    <property type="match status" value="1"/>
</dbReference>
<dbReference type="AlphaFoldDB" id="A0A9P8A059"/>
<feature type="region of interest" description="Disordered" evidence="3">
    <location>
        <begin position="354"/>
        <end position="392"/>
    </location>
</feature>
<dbReference type="GO" id="GO:0005634">
    <property type="term" value="C:nucleus"/>
    <property type="evidence" value="ECO:0007669"/>
    <property type="project" value="TreeGrafter"/>
</dbReference>